<evidence type="ECO:0000313" key="12">
    <source>
        <dbReference type="EMBL" id="SHE82993.1"/>
    </source>
</evidence>
<keyword evidence="11" id="KW-0915">Sodium</keyword>
<feature type="transmembrane region" description="Helical" evidence="11">
    <location>
        <begin position="97"/>
        <end position="117"/>
    </location>
</feature>
<evidence type="ECO:0000256" key="8">
    <source>
        <dbReference type="ARBA" id="ARBA00023303"/>
    </source>
</evidence>
<keyword evidence="8 11" id="KW-0407">Ion channel</keyword>
<dbReference type="PANTHER" id="PTHR28259:SF1">
    <property type="entry name" value="FLUORIDE EXPORT PROTEIN 1-RELATED"/>
    <property type="match status" value="1"/>
</dbReference>
<dbReference type="Pfam" id="PF02537">
    <property type="entry name" value="CRCB"/>
    <property type="match status" value="1"/>
</dbReference>
<evidence type="ECO:0000256" key="11">
    <source>
        <dbReference type="HAMAP-Rule" id="MF_00454"/>
    </source>
</evidence>
<sequence>MVKSFIIAGIGGFLGSGARFLVSRFIQISYTSVFPWGTFTVNIIGSLLIGIFFGISERGNFMSAEWRLFLTVGFCGGFTTFSSLANDSFLLFQSKEFFRFAGYASLSFMLGLLAVFLGRTLIKLL</sequence>
<reference evidence="12 13" key="1">
    <citation type="submission" date="2016-11" db="EMBL/GenBank/DDBJ databases">
        <authorList>
            <person name="Jaros S."/>
            <person name="Januszkiewicz K."/>
            <person name="Wedrychowicz H."/>
        </authorList>
    </citation>
    <scope>NUCLEOTIDE SEQUENCE [LARGE SCALE GENOMIC DNA]</scope>
    <source>
        <strain evidence="12 13">DSM 26910</strain>
    </source>
</reference>
<evidence type="ECO:0000256" key="9">
    <source>
        <dbReference type="ARBA" id="ARBA00035120"/>
    </source>
</evidence>
<dbReference type="GO" id="GO:0140114">
    <property type="term" value="P:cellular detoxification of fluoride"/>
    <property type="evidence" value="ECO:0007669"/>
    <property type="project" value="UniProtKB-UniRule"/>
</dbReference>
<dbReference type="NCBIfam" id="TIGR00494">
    <property type="entry name" value="crcB"/>
    <property type="match status" value="1"/>
</dbReference>
<feature type="transmembrane region" description="Helical" evidence="11">
    <location>
        <begin position="67"/>
        <end position="85"/>
    </location>
</feature>
<keyword evidence="11" id="KW-0479">Metal-binding</keyword>
<dbReference type="GO" id="GO:0062054">
    <property type="term" value="F:fluoride channel activity"/>
    <property type="evidence" value="ECO:0007669"/>
    <property type="project" value="UniProtKB-UniRule"/>
</dbReference>
<dbReference type="EMBL" id="FQUM01000002">
    <property type="protein sequence ID" value="SHE82993.1"/>
    <property type="molecule type" value="Genomic_DNA"/>
</dbReference>
<feature type="binding site" evidence="11">
    <location>
        <position position="79"/>
    </location>
    <ligand>
        <name>Na(+)</name>
        <dbReference type="ChEBI" id="CHEBI:29101"/>
        <note>structural</note>
    </ligand>
</feature>
<keyword evidence="5 11" id="KW-1133">Transmembrane helix</keyword>
<dbReference type="InterPro" id="IPR003691">
    <property type="entry name" value="FluC"/>
</dbReference>
<comment type="catalytic activity">
    <reaction evidence="10">
        <text>fluoride(in) = fluoride(out)</text>
        <dbReference type="Rhea" id="RHEA:76159"/>
        <dbReference type="ChEBI" id="CHEBI:17051"/>
    </reaction>
    <physiologicalReaction direction="left-to-right" evidence="10">
        <dbReference type="Rhea" id="RHEA:76160"/>
    </physiologicalReaction>
</comment>
<dbReference type="GO" id="GO:0046872">
    <property type="term" value="F:metal ion binding"/>
    <property type="evidence" value="ECO:0007669"/>
    <property type="project" value="UniProtKB-KW"/>
</dbReference>
<dbReference type="Proteomes" id="UP000184164">
    <property type="component" value="Unassembled WGS sequence"/>
</dbReference>
<organism evidence="12 13">
    <name type="scientific">Mariniphaga anaerophila</name>
    <dbReference type="NCBI Taxonomy" id="1484053"/>
    <lineage>
        <taxon>Bacteria</taxon>
        <taxon>Pseudomonadati</taxon>
        <taxon>Bacteroidota</taxon>
        <taxon>Bacteroidia</taxon>
        <taxon>Marinilabiliales</taxon>
        <taxon>Prolixibacteraceae</taxon>
        <taxon>Mariniphaga</taxon>
    </lineage>
</organism>
<keyword evidence="7 11" id="KW-0472">Membrane</keyword>
<dbReference type="PANTHER" id="PTHR28259">
    <property type="entry name" value="FLUORIDE EXPORT PROTEIN 1-RELATED"/>
    <property type="match status" value="1"/>
</dbReference>
<keyword evidence="13" id="KW-1185">Reference proteome</keyword>
<name>A0A1M4WPL3_9BACT</name>
<proteinExistence type="inferred from homology"/>
<evidence type="ECO:0000256" key="1">
    <source>
        <dbReference type="ARBA" id="ARBA00004651"/>
    </source>
</evidence>
<evidence type="ECO:0000256" key="7">
    <source>
        <dbReference type="ARBA" id="ARBA00023136"/>
    </source>
</evidence>
<dbReference type="AlphaFoldDB" id="A0A1M4WPL3"/>
<comment type="function">
    <text evidence="11">Fluoride-specific ion channel. Important for reducing fluoride concentration in the cell, thus reducing its toxicity.</text>
</comment>
<keyword evidence="3" id="KW-0997">Cell inner membrane</keyword>
<comment type="subcellular location">
    <subcellularLocation>
        <location evidence="1 11">Cell membrane</location>
        <topology evidence="1 11">Multi-pass membrane protein</topology>
    </subcellularLocation>
</comment>
<gene>
    <name evidence="11" type="primary">fluC</name>
    <name evidence="11" type="synonym">crcB</name>
    <name evidence="12" type="ORF">SAMN05444274_102509</name>
</gene>
<dbReference type="RefSeq" id="WP_072999730.1">
    <property type="nucleotide sequence ID" value="NZ_FQUM01000002.1"/>
</dbReference>
<comment type="activity regulation">
    <text evidence="11">Na(+) is not transported, but it plays an essential structural role and its presence is essential for fluoride channel function.</text>
</comment>
<dbReference type="GO" id="GO:0005886">
    <property type="term" value="C:plasma membrane"/>
    <property type="evidence" value="ECO:0007669"/>
    <property type="project" value="UniProtKB-SubCell"/>
</dbReference>
<keyword evidence="4 11" id="KW-0812">Transmembrane</keyword>
<accession>A0A1M4WPL3</accession>
<dbReference type="OrthoDB" id="9815830at2"/>
<keyword evidence="11" id="KW-0813">Transport</keyword>
<evidence type="ECO:0000256" key="2">
    <source>
        <dbReference type="ARBA" id="ARBA00022475"/>
    </source>
</evidence>
<evidence type="ECO:0000256" key="4">
    <source>
        <dbReference type="ARBA" id="ARBA00022692"/>
    </source>
</evidence>
<evidence type="ECO:0000256" key="10">
    <source>
        <dbReference type="ARBA" id="ARBA00035585"/>
    </source>
</evidence>
<comment type="similarity">
    <text evidence="9 11">Belongs to the fluoride channel Fluc/FEX (TC 1.A.43) family.</text>
</comment>
<dbReference type="STRING" id="1484053.SAMN05444274_102509"/>
<keyword evidence="6 11" id="KW-0406">Ion transport</keyword>
<evidence type="ECO:0000256" key="6">
    <source>
        <dbReference type="ARBA" id="ARBA00023065"/>
    </source>
</evidence>
<feature type="transmembrane region" description="Helical" evidence="11">
    <location>
        <begin position="34"/>
        <end position="55"/>
    </location>
</feature>
<keyword evidence="2 11" id="KW-1003">Cell membrane</keyword>
<feature type="binding site" evidence="11">
    <location>
        <position position="76"/>
    </location>
    <ligand>
        <name>Na(+)</name>
        <dbReference type="ChEBI" id="CHEBI:29101"/>
        <note>structural</note>
    </ligand>
</feature>
<protein>
    <recommendedName>
        <fullName evidence="11">Fluoride-specific ion channel FluC</fullName>
    </recommendedName>
</protein>
<evidence type="ECO:0000256" key="3">
    <source>
        <dbReference type="ARBA" id="ARBA00022519"/>
    </source>
</evidence>
<evidence type="ECO:0000313" key="13">
    <source>
        <dbReference type="Proteomes" id="UP000184164"/>
    </source>
</evidence>
<evidence type="ECO:0000256" key="5">
    <source>
        <dbReference type="ARBA" id="ARBA00022989"/>
    </source>
</evidence>
<dbReference type="HAMAP" id="MF_00454">
    <property type="entry name" value="FluC"/>
    <property type="match status" value="1"/>
</dbReference>